<evidence type="ECO:0000256" key="4">
    <source>
        <dbReference type="ARBA" id="ARBA00022692"/>
    </source>
</evidence>
<dbReference type="GO" id="GO:0005886">
    <property type="term" value="C:plasma membrane"/>
    <property type="evidence" value="ECO:0007669"/>
    <property type="project" value="TreeGrafter"/>
</dbReference>
<evidence type="ECO:0000256" key="7">
    <source>
        <dbReference type="ARBA" id="ARBA00023136"/>
    </source>
</evidence>
<dbReference type="AlphaFoldDB" id="A0A318TVN5"/>
<feature type="transmembrane region" description="Helical" evidence="9">
    <location>
        <begin position="6"/>
        <end position="24"/>
    </location>
</feature>
<feature type="transmembrane region" description="Helical" evidence="9">
    <location>
        <begin position="205"/>
        <end position="228"/>
    </location>
</feature>
<evidence type="ECO:0000313" key="10">
    <source>
        <dbReference type="EMBL" id="PYF07930.1"/>
    </source>
</evidence>
<keyword evidence="4 9" id="KW-0812">Transmembrane</keyword>
<dbReference type="GO" id="GO:0008514">
    <property type="term" value="F:organic anion transmembrane transporter activity"/>
    <property type="evidence" value="ECO:0007669"/>
    <property type="project" value="UniProtKB-ARBA"/>
</dbReference>
<feature type="transmembrane region" description="Helical" evidence="9">
    <location>
        <begin position="282"/>
        <end position="301"/>
    </location>
</feature>
<evidence type="ECO:0000256" key="3">
    <source>
        <dbReference type="ARBA" id="ARBA00020150"/>
    </source>
</evidence>
<feature type="transmembrane region" description="Helical" evidence="9">
    <location>
        <begin position="347"/>
        <end position="375"/>
    </location>
</feature>
<feature type="transmembrane region" description="Helical" evidence="9">
    <location>
        <begin position="45"/>
        <end position="64"/>
    </location>
</feature>
<proteinExistence type="inferred from homology"/>
<gene>
    <name evidence="10" type="ORF">BJ095_10397</name>
</gene>
<evidence type="ECO:0000256" key="2">
    <source>
        <dbReference type="ARBA" id="ARBA00006772"/>
    </source>
</evidence>
<comment type="similarity">
    <text evidence="2">Belongs to the SLC13A/DASS transporter (TC 2.A.47) family. NADC subfamily.</text>
</comment>
<keyword evidence="6 9" id="KW-1133">Transmembrane helix</keyword>
<feature type="transmembrane region" description="Helical" evidence="9">
    <location>
        <begin position="430"/>
        <end position="452"/>
    </location>
</feature>
<dbReference type="EMBL" id="QJTJ01000003">
    <property type="protein sequence ID" value="PYF07930.1"/>
    <property type="molecule type" value="Genomic_DNA"/>
</dbReference>
<dbReference type="PANTHER" id="PTHR10283:SF82">
    <property type="entry name" value="SOLUTE CARRIER FAMILY 13 MEMBER 2"/>
    <property type="match status" value="1"/>
</dbReference>
<evidence type="ECO:0000256" key="9">
    <source>
        <dbReference type="SAM" id="Phobius"/>
    </source>
</evidence>
<dbReference type="Proteomes" id="UP000247416">
    <property type="component" value="Unassembled WGS sequence"/>
</dbReference>
<evidence type="ECO:0000256" key="5">
    <source>
        <dbReference type="ARBA" id="ARBA00022847"/>
    </source>
</evidence>
<feature type="transmembrane region" description="Helical" evidence="9">
    <location>
        <begin position="70"/>
        <end position="92"/>
    </location>
</feature>
<keyword evidence="11" id="KW-1185">Reference proteome</keyword>
<comment type="subcellular location">
    <subcellularLocation>
        <location evidence="1">Membrane</location>
        <topology evidence="1">Multi-pass membrane protein</topology>
    </subcellularLocation>
</comment>
<feature type="transmembrane region" description="Helical" evidence="9">
    <location>
        <begin position="166"/>
        <end position="193"/>
    </location>
</feature>
<evidence type="ECO:0000313" key="11">
    <source>
        <dbReference type="Proteomes" id="UP000247416"/>
    </source>
</evidence>
<protein>
    <recommendedName>
        <fullName evidence="3">Sodium-dependent dicarboxylate transporter SdcS</fullName>
    </recommendedName>
    <alternativeName>
        <fullName evidence="8">Na(+)/dicarboxylate symporter</fullName>
    </alternativeName>
</protein>
<dbReference type="GO" id="GO:1905039">
    <property type="term" value="P:carboxylic acid transmembrane transport"/>
    <property type="evidence" value="ECO:0007669"/>
    <property type="project" value="UniProtKB-ARBA"/>
</dbReference>
<dbReference type="GO" id="GO:0015293">
    <property type="term" value="F:symporter activity"/>
    <property type="evidence" value="ECO:0007669"/>
    <property type="project" value="UniProtKB-KW"/>
</dbReference>
<dbReference type="InterPro" id="IPR001898">
    <property type="entry name" value="SLC13A/DASS"/>
</dbReference>
<keyword evidence="5" id="KW-0769">Symport</keyword>
<feature type="transmembrane region" description="Helical" evidence="9">
    <location>
        <begin position="387"/>
        <end position="410"/>
    </location>
</feature>
<evidence type="ECO:0000256" key="1">
    <source>
        <dbReference type="ARBA" id="ARBA00004141"/>
    </source>
</evidence>
<evidence type="ECO:0000256" key="6">
    <source>
        <dbReference type="ARBA" id="ARBA00022989"/>
    </source>
</evidence>
<accession>A0A318TVN5</accession>
<name>A0A318TVN5_9BACL</name>
<reference evidence="10 11" key="1">
    <citation type="submission" date="2018-06" db="EMBL/GenBank/DDBJ databases">
        <title>Genomic Encyclopedia of Archaeal and Bacterial Type Strains, Phase II (KMG-II): from individual species to whole genera.</title>
        <authorList>
            <person name="Goeker M."/>
        </authorList>
    </citation>
    <scope>NUCLEOTIDE SEQUENCE [LARGE SCALE GENOMIC DNA]</scope>
    <source>
        <strain evidence="10 11">KACC 16626</strain>
    </source>
</reference>
<dbReference type="PANTHER" id="PTHR10283">
    <property type="entry name" value="SOLUTE CARRIER FAMILY 13 MEMBER"/>
    <property type="match status" value="1"/>
</dbReference>
<feature type="transmembrane region" description="Helical" evidence="9">
    <location>
        <begin position="113"/>
        <end position="131"/>
    </location>
</feature>
<dbReference type="Pfam" id="PF00939">
    <property type="entry name" value="Na_sulph_symp"/>
    <property type="match status" value="1"/>
</dbReference>
<comment type="caution">
    <text evidence="10">The sequence shown here is derived from an EMBL/GenBank/DDBJ whole genome shotgun (WGS) entry which is preliminary data.</text>
</comment>
<dbReference type="OrthoDB" id="2339361at2"/>
<sequence length="453" mass="50772">MQKRALLFIVIVLYLIFFIIPWEMNIKIQAIAALMIIQILWVGKVFPLAYSSLLVILLFSFHFFSYEETLTYLGSDVVWLLFSTFILSNALIDTGLANRMSLSILKLSRGASRTLLPISFASVFVISILVPSNVGKASLISSVLDSLIKSLGAIQNAKNLAKSLFIGITYLVPIAGAFIATGASSTIYAYSLFAQHGTTIHFLNWIYIFGVPIIIFAIFLWILFLFMYPPEAINREYLLTLIEEEIHKLGKMSRNEKKMLWIIGFTLLLWMTQDIHGYSIPLIGLLGACLTMLPGIGIWEWNQAKKSVNWDIILFFASTLMVSGMLIDTGTINWLSKYLNVLIDSQSPFVIVLILVLITSLLRIMFVNVLGFLAIMLPLAFTLGDTLSGVSALLLAKAVFLAGIPGFFFITQSPVHLISYSYGYFTERELFRVGVIASLVWVGIICLAFWVFW</sequence>
<evidence type="ECO:0000256" key="8">
    <source>
        <dbReference type="ARBA" id="ARBA00031174"/>
    </source>
</evidence>
<dbReference type="RefSeq" id="WP_107932159.1">
    <property type="nucleotide sequence ID" value="NZ_CP085009.1"/>
</dbReference>
<feature type="transmembrane region" description="Helical" evidence="9">
    <location>
        <begin position="308"/>
        <end position="327"/>
    </location>
</feature>
<keyword evidence="5" id="KW-0813">Transport</keyword>
<organism evidence="10 11">
    <name type="scientific">Ureibacillus chungkukjangi</name>
    <dbReference type="NCBI Taxonomy" id="1202712"/>
    <lineage>
        <taxon>Bacteria</taxon>
        <taxon>Bacillati</taxon>
        <taxon>Bacillota</taxon>
        <taxon>Bacilli</taxon>
        <taxon>Bacillales</taxon>
        <taxon>Caryophanaceae</taxon>
        <taxon>Ureibacillus</taxon>
    </lineage>
</organism>
<keyword evidence="7 9" id="KW-0472">Membrane</keyword>